<evidence type="ECO:0000313" key="2">
    <source>
        <dbReference type="EMBL" id="KAK7494903.1"/>
    </source>
</evidence>
<feature type="compositionally biased region" description="Low complexity" evidence="1">
    <location>
        <begin position="20"/>
        <end position="29"/>
    </location>
</feature>
<feature type="compositionally biased region" description="Basic and acidic residues" evidence="1">
    <location>
        <begin position="1"/>
        <end position="16"/>
    </location>
</feature>
<dbReference type="EMBL" id="JACVVK020000079">
    <property type="protein sequence ID" value="KAK7494903.1"/>
    <property type="molecule type" value="Genomic_DNA"/>
</dbReference>
<feature type="region of interest" description="Disordered" evidence="1">
    <location>
        <begin position="1"/>
        <end position="43"/>
    </location>
</feature>
<name>A0ABD0L611_9CAEN</name>
<gene>
    <name evidence="2" type="ORF">BaRGS_00013782</name>
</gene>
<reference evidence="2 3" key="1">
    <citation type="journal article" date="2023" name="Sci. Data">
        <title>Genome assembly of the Korean intertidal mud-creeper Batillaria attramentaria.</title>
        <authorList>
            <person name="Patra A.K."/>
            <person name="Ho P.T."/>
            <person name="Jun S."/>
            <person name="Lee S.J."/>
            <person name="Kim Y."/>
            <person name="Won Y.J."/>
        </authorList>
    </citation>
    <scope>NUCLEOTIDE SEQUENCE [LARGE SCALE GENOMIC DNA]</scope>
    <source>
        <strain evidence="2">Wonlab-2016</strain>
    </source>
</reference>
<accession>A0ABD0L611</accession>
<feature type="region of interest" description="Disordered" evidence="1">
    <location>
        <begin position="84"/>
        <end position="103"/>
    </location>
</feature>
<protein>
    <submittedName>
        <fullName evidence="2">Uncharacterized protein</fullName>
    </submittedName>
</protein>
<dbReference type="AlphaFoldDB" id="A0ABD0L611"/>
<evidence type="ECO:0000313" key="3">
    <source>
        <dbReference type="Proteomes" id="UP001519460"/>
    </source>
</evidence>
<comment type="caution">
    <text evidence="2">The sequence shown here is derived from an EMBL/GenBank/DDBJ whole genome shotgun (WGS) entry which is preliminary data.</text>
</comment>
<sequence length="103" mass="11411">MGERKMNGECGREERANQTSASSSQARSSGKIHGILLKDDPEDACIEYPQSASEGEMSPCTPPDRHEMSHVLTDMSIQGHVTLREERKHESDLLNPLPHQNNG</sequence>
<proteinExistence type="predicted"/>
<keyword evidence="3" id="KW-1185">Reference proteome</keyword>
<evidence type="ECO:0000256" key="1">
    <source>
        <dbReference type="SAM" id="MobiDB-lite"/>
    </source>
</evidence>
<dbReference type="Proteomes" id="UP001519460">
    <property type="component" value="Unassembled WGS sequence"/>
</dbReference>
<organism evidence="2 3">
    <name type="scientific">Batillaria attramentaria</name>
    <dbReference type="NCBI Taxonomy" id="370345"/>
    <lineage>
        <taxon>Eukaryota</taxon>
        <taxon>Metazoa</taxon>
        <taxon>Spiralia</taxon>
        <taxon>Lophotrochozoa</taxon>
        <taxon>Mollusca</taxon>
        <taxon>Gastropoda</taxon>
        <taxon>Caenogastropoda</taxon>
        <taxon>Sorbeoconcha</taxon>
        <taxon>Cerithioidea</taxon>
        <taxon>Batillariidae</taxon>
        <taxon>Batillaria</taxon>
    </lineage>
</organism>